<evidence type="ECO:0000313" key="2">
    <source>
        <dbReference type="EMBL" id="KAK7933205.1"/>
    </source>
</evidence>
<feature type="compositionally biased region" description="Basic and acidic residues" evidence="1">
    <location>
        <begin position="21"/>
        <end position="53"/>
    </location>
</feature>
<dbReference type="EMBL" id="JBBPFD010000003">
    <property type="protein sequence ID" value="KAK7933205.1"/>
    <property type="molecule type" value="Genomic_DNA"/>
</dbReference>
<evidence type="ECO:0000256" key="1">
    <source>
        <dbReference type="SAM" id="MobiDB-lite"/>
    </source>
</evidence>
<gene>
    <name evidence="2" type="ORF">WMY93_004101</name>
</gene>
<name>A0AAW0PMN4_9GOBI</name>
<protein>
    <submittedName>
        <fullName evidence="2">Uncharacterized protein</fullName>
    </submittedName>
</protein>
<evidence type="ECO:0000313" key="3">
    <source>
        <dbReference type="Proteomes" id="UP001460270"/>
    </source>
</evidence>
<feature type="region of interest" description="Disordered" evidence="1">
    <location>
        <begin position="1"/>
        <end position="102"/>
    </location>
</feature>
<feature type="compositionally biased region" description="Polar residues" evidence="1">
    <location>
        <begin position="83"/>
        <end position="95"/>
    </location>
</feature>
<dbReference type="AlphaFoldDB" id="A0AAW0PMN4"/>
<accession>A0AAW0PMN4</accession>
<feature type="compositionally biased region" description="Gly residues" evidence="1">
    <location>
        <begin position="1"/>
        <end position="12"/>
    </location>
</feature>
<keyword evidence="3" id="KW-1185">Reference proteome</keyword>
<organism evidence="2 3">
    <name type="scientific">Mugilogobius chulae</name>
    <name type="common">yellowstripe goby</name>
    <dbReference type="NCBI Taxonomy" id="88201"/>
    <lineage>
        <taxon>Eukaryota</taxon>
        <taxon>Metazoa</taxon>
        <taxon>Chordata</taxon>
        <taxon>Craniata</taxon>
        <taxon>Vertebrata</taxon>
        <taxon>Euteleostomi</taxon>
        <taxon>Actinopterygii</taxon>
        <taxon>Neopterygii</taxon>
        <taxon>Teleostei</taxon>
        <taxon>Neoteleostei</taxon>
        <taxon>Acanthomorphata</taxon>
        <taxon>Gobiaria</taxon>
        <taxon>Gobiiformes</taxon>
        <taxon>Gobioidei</taxon>
        <taxon>Gobiidae</taxon>
        <taxon>Gobionellinae</taxon>
        <taxon>Mugilogobius</taxon>
    </lineage>
</organism>
<comment type="caution">
    <text evidence="2">The sequence shown here is derived from an EMBL/GenBank/DDBJ whole genome shotgun (WGS) entry which is preliminary data.</text>
</comment>
<reference evidence="3" key="1">
    <citation type="submission" date="2024-04" db="EMBL/GenBank/DDBJ databases">
        <title>Salinicola lusitanus LLJ914,a marine bacterium isolated from the Okinawa Trough.</title>
        <authorList>
            <person name="Li J."/>
        </authorList>
    </citation>
    <scope>NUCLEOTIDE SEQUENCE [LARGE SCALE GENOMIC DNA]</scope>
</reference>
<sequence length="102" mass="11216">MERMRGVGGSVGLQGPRRNISSREKEPTTAAERERTLPFKSPREQTKEGKSQADTRQTVQKAALKKCTETRDSPAAFHRGSHHNSTIYTHLQGSDGNRIGAG</sequence>
<dbReference type="Proteomes" id="UP001460270">
    <property type="component" value="Unassembled WGS sequence"/>
</dbReference>
<proteinExistence type="predicted"/>